<dbReference type="GO" id="GO:0006465">
    <property type="term" value="P:signal peptide processing"/>
    <property type="evidence" value="ECO:0007669"/>
    <property type="project" value="TreeGrafter"/>
</dbReference>
<feature type="transmembrane region" description="Helical" evidence="7">
    <location>
        <begin position="268"/>
        <end position="288"/>
    </location>
</feature>
<name>A0A0C3AS05_SERVB</name>
<keyword evidence="4" id="KW-0378">Hydrolase</keyword>
<reference evidence="10" key="2">
    <citation type="submission" date="2015-01" db="EMBL/GenBank/DDBJ databases">
        <title>Evolutionary Origins and Diversification of the Mycorrhizal Mutualists.</title>
        <authorList>
            <consortium name="DOE Joint Genome Institute"/>
            <consortium name="Mycorrhizal Genomics Consortium"/>
            <person name="Kohler A."/>
            <person name="Kuo A."/>
            <person name="Nagy L.G."/>
            <person name="Floudas D."/>
            <person name="Copeland A."/>
            <person name="Barry K.W."/>
            <person name="Cichocki N."/>
            <person name="Veneault-Fourrey C."/>
            <person name="LaButti K."/>
            <person name="Lindquist E.A."/>
            <person name="Lipzen A."/>
            <person name="Lundell T."/>
            <person name="Morin E."/>
            <person name="Murat C."/>
            <person name="Riley R."/>
            <person name="Ohm R."/>
            <person name="Sun H."/>
            <person name="Tunlid A."/>
            <person name="Henrissat B."/>
            <person name="Grigoriev I.V."/>
            <person name="Hibbett D.S."/>
            <person name="Martin F."/>
        </authorList>
    </citation>
    <scope>NUCLEOTIDE SEQUENCE [LARGE SCALE GENOMIC DNA]</scope>
    <source>
        <strain evidence="10">MAFF 305830</strain>
    </source>
</reference>
<dbReference type="GO" id="GO:0004252">
    <property type="term" value="F:serine-type endopeptidase activity"/>
    <property type="evidence" value="ECO:0007669"/>
    <property type="project" value="InterPro"/>
</dbReference>
<evidence type="ECO:0000256" key="5">
    <source>
        <dbReference type="ARBA" id="ARBA00022989"/>
    </source>
</evidence>
<proteinExistence type="inferred from homology"/>
<feature type="domain" description="Peptidase S54 rhomboid" evidence="8">
    <location>
        <begin position="169"/>
        <end position="329"/>
    </location>
</feature>
<evidence type="ECO:0000313" key="9">
    <source>
        <dbReference type="EMBL" id="KIM22834.1"/>
    </source>
</evidence>
<reference evidence="9 10" key="1">
    <citation type="submission" date="2014-04" db="EMBL/GenBank/DDBJ databases">
        <authorList>
            <consortium name="DOE Joint Genome Institute"/>
            <person name="Kuo A."/>
            <person name="Zuccaro A."/>
            <person name="Kohler A."/>
            <person name="Nagy L.G."/>
            <person name="Floudas D."/>
            <person name="Copeland A."/>
            <person name="Barry K.W."/>
            <person name="Cichocki N."/>
            <person name="Veneault-Fourrey C."/>
            <person name="LaButti K."/>
            <person name="Lindquist E.A."/>
            <person name="Lipzen A."/>
            <person name="Lundell T."/>
            <person name="Morin E."/>
            <person name="Murat C."/>
            <person name="Sun H."/>
            <person name="Tunlid A."/>
            <person name="Henrissat B."/>
            <person name="Grigoriev I.V."/>
            <person name="Hibbett D.S."/>
            <person name="Martin F."/>
            <person name="Nordberg H.P."/>
            <person name="Cantor M.N."/>
            <person name="Hua S.X."/>
        </authorList>
    </citation>
    <scope>NUCLEOTIDE SEQUENCE [LARGE SCALE GENOMIC DNA]</scope>
    <source>
        <strain evidence="9 10">MAFF 305830</strain>
    </source>
</reference>
<dbReference type="PANTHER" id="PTHR43731">
    <property type="entry name" value="RHOMBOID PROTEASE"/>
    <property type="match status" value="1"/>
</dbReference>
<dbReference type="HOGENOM" id="CLU_034022_1_0_1"/>
<feature type="transmembrane region" description="Helical" evidence="7">
    <location>
        <begin position="223"/>
        <end position="247"/>
    </location>
</feature>
<feature type="transmembrane region" description="Helical" evidence="7">
    <location>
        <begin position="27"/>
        <end position="48"/>
    </location>
</feature>
<dbReference type="AlphaFoldDB" id="A0A0C3AS05"/>
<gene>
    <name evidence="9" type="ORF">M408DRAFT_332706</name>
</gene>
<organism evidence="9 10">
    <name type="scientific">Serendipita vermifera MAFF 305830</name>
    <dbReference type="NCBI Taxonomy" id="933852"/>
    <lineage>
        <taxon>Eukaryota</taxon>
        <taxon>Fungi</taxon>
        <taxon>Dikarya</taxon>
        <taxon>Basidiomycota</taxon>
        <taxon>Agaricomycotina</taxon>
        <taxon>Agaricomycetes</taxon>
        <taxon>Sebacinales</taxon>
        <taxon>Serendipitaceae</taxon>
        <taxon>Serendipita</taxon>
    </lineage>
</organism>
<dbReference type="STRING" id="933852.A0A0C3AS05"/>
<evidence type="ECO:0000256" key="1">
    <source>
        <dbReference type="ARBA" id="ARBA00004141"/>
    </source>
</evidence>
<dbReference type="InterPro" id="IPR022764">
    <property type="entry name" value="Peptidase_S54_rhomboid_dom"/>
</dbReference>
<dbReference type="EMBL" id="KN824347">
    <property type="protein sequence ID" value="KIM22834.1"/>
    <property type="molecule type" value="Genomic_DNA"/>
</dbReference>
<evidence type="ECO:0000313" key="10">
    <source>
        <dbReference type="Proteomes" id="UP000054097"/>
    </source>
</evidence>
<dbReference type="Proteomes" id="UP000054097">
    <property type="component" value="Unassembled WGS sequence"/>
</dbReference>
<dbReference type="PANTHER" id="PTHR43731:SF14">
    <property type="entry name" value="PRESENILIN-ASSOCIATED RHOMBOID-LIKE PROTEIN, MITOCHONDRIAL"/>
    <property type="match status" value="1"/>
</dbReference>
<dbReference type="Gene3D" id="1.20.1540.10">
    <property type="entry name" value="Rhomboid-like"/>
    <property type="match status" value="1"/>
</dbReference>
<dbReference type="InterPro" id="IPR035952">
    <property type="entry name" value="Rhomboid-like_sf"/>
</dbReference>
<dbReference type="InterPro" id="IPR050925">
    <property type="entry name" value="Rhomboid_protease_S54"/>
</dbReference>
<evidence type="ECO:0000256" key="6">
    <source>
        <dbReference type="ARBA" id="ARBA00023136"/>
    </source>
</evidence>
<feature type="transmembrane region" description="Helical" evidence="7">
    <location>
        <begin position="177"/>
        <end position="203"/>
    </location>
</feature>
<evidence type="ECO:0000256" key="2">
    <source>
        <dbReference type="ARBA" id="ARBA00009045"/>
    </source>
</evidence>
<evidence type="ECO:0000259" key="8">
    <source>
        <dbReference type="Pfam" id="PF01694"/>
    </source>
</evidence>
<keyword evidence="6 7" id="KW-0472">Membrane</keyword>
<dbReference type="GO" id="GO:0016020">
    <property type="term" value="C:membrane"/>
    <property type="evidence" value="ECO:0007669"/>
    <property type="project" value="UniProtKB-SubCell"/>
</dbReference>
<sequence length="340" mass="37097">MKTLEQEKERLILQEPMLVGIQPKPRTAMPILFAVVVTALGFSGAALATNEETAEWRAKIGTISPFQRIGSSYSTIMHQEWRQAKGREWQKSFDEFQKKIAGLPAGTLRPLAAYSYYYVAQSWVNLTEGKEMCYKLVGCFVGVYLLSAIPAARQVARRMFSHDPLSGRSFTLLTSQFGHAGLLHLAVNSFALLGFGEFAWSYLRSKQINEPGRLDEATSGYHFLAFHVAAGTFSALVSHLFATRVLLPRMVANLAKNVSASAAGAAPVTAVTPILPSIGASGAIWASLMLTSLAWPHTTVTLVFLPFIPISIGTGVLGFIALDIVGLIRGWRYAETTTRV</sequence>
<keyword evidence="10" id="KW-1185">Reference proteome</keyword>
<dbReference type="Pfam" id="PF01694">
    <property type="entry name" value="Rhomboid"/>
    <property type="match status" value="1"/>
</dbReference>
<dbReference type="OrthoDB" id="10260614at2759"/>
<evidence type="ECO:0000256" key="7">
    <source>
        <dbReference type="SAM" id="Phobius"/>
    </source>
</evidence>
<keyword evidence="5 7" id="KW-1133">Transmembrane helix</keyword>
<comment type="subcellular location">
    <subcellularLocation>
        <location evidence="1">Membrane</location>
        <topology evidence="1">Multi-pass membrane protein</topology>
    </subcellularLocation>
</comment>
<dbReference type="SUPFAM" id="SSF144091">
    <property type="entry name" value="Rhomboid-like"/>
    <property type="match status" value="1"/>
</dbReference>
<accession>A0A0C3AS05</accession>
<evidence type="ECO:0000256" key="3">
    <source>
        <dbReference type="ARBA" id="ARBA00022692"/>
    </source>
</evidence>
<protein>
    <recommendedName>
        <fullName evidence="8">Peptidase S54 rhomboid domain-containing protein</fullName>
    </recommendedName>
</protein>
<feature type="transmembrane region" description="Helical" evidence="7">
    <location>
        <begin position="300"/>
        <end position="322"/>
    </location>
</feature>
<comment type="similarity">
    <text evidence="2">Belongs to the peptidase S54 family.</text>
</comment>
<evidence type="ECO:0000256" key="4">
    <source>
        <dbReference type="ARBA" id="ARBA00022801"/>
    </source>
</evidence>
<keyword evidence="3 7" id="KW-0812">Transmembrane</keyword>